<dbReference type="Gene3D" id="3.30.530.20">
    <property type="match status" value="1"/>
</dbReference>
<dbReference type="AlphaFoldDB" id="A0A2A9F7D5"/>
<reference evidence="3 4" key="1">
    <citation type="submission" date="2017-10" db="EMBL/GenBank/DDBJ databases">
        <title>Sequencing the genomes of 1000 actinobacteria strains.</title>
        <authorList>
            <person name="Klenk H.-P."/>
        </authorList>
    </citation>
    <scope>NUCLEOTIDE SEQUENCE [LARGE SCALE GENOMIC DNA]</scope>
    <source>
        <strain evidence="3 4">DSM 46092</strain>
    </source>
</reference>
<comment type="similarity">
    <text evidence="1">Belongs to the AHA1 family.</text>
</comment>
<dbReference type="SUPFAM" id="SSF55961">
    <property type="entry name" value="Bet v1-like"/>
    <property type="match status" value="1"/>
</dbReference>
<organism evidence="3 4">
    <name type="scientific">Amycolatopsis sulphurea</name>
    <dbReference type="NCBI Taxonomy" id="76022"/>
    <lineage>
        <taxon>Bacteria</taxon>
        <taxon>Bacillati</taxon>
        <taxon>Actinomycetota</taxon>
        <taxon>Actinomycetes</taxon>
        <taxon>Pseudonocardiales</taxon>
        <taxon>Pseudonocardiaceae</taxon>
        <taxon>Amycolatopsis</taxon>
    </lineage>
</organism>
<dbReference type="EMBL" id="PDJK01000002">
    <property type="protein sequence ID" value="PFG47254.1"/>
    <property type="molecule type" value="Genomic_DNA"/>
</dbReference>
<evidence type="ECO:0000313" key="4">
    <source>
        <dbReference type="Proteomes" id="UP000243542"/>
    </source>
</evidence>
<name>A0A2A9F7D5_9PSEU</name>
<dbReference type="Pfam" id="PF08327">
    <property type="entry name" value="AHSA1"/>
    <property type="match status" value="1"/>
</dbReference>
<accession>A0A2A9F7D5</accession>
<evidence type="ECO:0000256" key="1">
    <source>
        <dbReference type="ARBA" id="ARBA00006817"/>
    </source>
</evidence>
<keyword evidence="4" id="KW-1185">Reference proteome</keyword>
<protein>
    <submittedName>
        <fullName evidence="3">Uncharacterized protein YndB with AHSA1/START domain</fullName>
    </submittedName>
</protein>
<dbReference type="InterPro" id="IPR023393">
    <property type="entry name" value="START-like_dom_sf"/>
</dbReference>
<proteinExistence type="inferred from homology"/>
<dbReference type="RefSeq" id="WP_098511184.1">
    <property type="nucleotide sequence ID" value="NZ_JBIAKZ010000013.1"/>
</dbReference>
<evidence type="ECO:0000259" key="2">
    <source>
        <dbReference type="Pfam" id="PF08327"/>
    </source>
</evidence>
<dbReference type="Proteomes" id="UP000243542">
    <property type="component" value="Unassembled WGS sequence"/>
</dbReference>
<dbReference type="InterPro" id="IPR013538">
    <property type="entry name" value="ASHA1/2-like_C"/>
</dbReference>
<evidence type="ECO:0000313" key="3">
    <source>
        <dbReference type="EMBL" id="PFG47254.1"/>
    </source>
</evidence>
<sequence>MTETRTVQVNRVYIKASAQQVWDAITRPEWTARYGYGGFAEYDLRPGGTHRTKPTPEFVEAGFTTDLITGEVLEANPPRKLVITWKLLMDPSLEAEPATTLTFDVEQTQAAGVRLTITHDLTGAPNHAALVSGAREDIDAKPGESAGGGWAWMLSDLKSLLETGHGIAS</sequence>
<gene>
    <name evidence="3" type="ORF">ATK36_2289</name>
</gene>
<comment type="caution">
    <text evidence="3">The sequence shown here is derived from an EMBL/GenBank/DDBJ whole genome shotgun (WGS) entry which is preliminary data.</text>
</comment>
<feature type="domain" description="Activator of Hsp90 ATPase homologue 1/2-like C-terminal" evidence="2">
    <location>
        <begin position="15"/>
        <end position="162"/>
    </location>
</feature>